<dbReference type="GO" id="GO:0030688">
    <property type="term" value="C:preribosome, small subunit precursor"/>
    <property type="evidence" value="ECO:0007669"/>
    <property type="project" value="TreeGrafter"/>
</dbReference>
<evidence type="ECO:0000256" key="2">
    <source>
        <dbReference type="SAM" id="MobiDB-lite"/>
    </source>
</evidence>
<dbReference type="InterPro" id="IPR016024">
    <property type="entry name" value="ARM-type_fold"/>
</dbReference>
<organism evidence="3 4">
    <name type="scientific">Skeletonema marinoi</name>
    <dbReference type="NCBI Taxonomy" id="267567"/>
    <lineage>
        <taxon>Eukaryota</taxon>
        <taxon>Sar</taxon>
        <taxon>Stramenopiles</taxon>
        <taxon>Ochrophyta</taxon>
        <taxon>Bacillariophyta</taxon>
        <taxon>Coscinodiscophyceae</taxon>
        <taxon>Thalassiosirophycidae</taxon>
        <taxon>Thalassiosirales</taxon>
        <taxon>Skeletonemataceae</taxon>
        <taxon>Skeletonema</taxon>
        <taxon>Skeletonema marinoi-dohrnii complex</taxon>
    </lineage>
</organism>
<dbReference type="Gene3D" id="1.25.10.10">
    <property type="entry name" value="Leucine-rich Repeat Variant"/>
    <property type="match status" value="1"/>
</dbReference>
<comment type="caution">
    <text evidence="3">The sequence shown here is derived from an EMBL/GenBank/DDBJ whole genome shotgun (WGS) entry which is preliminary data.</text>
</comment>
<evidence type="ECO:0000313" key="4">
    <source>
        <dbReference type="Proteomes" id="UP001224775"/>
    </source>
</evidence>
<dbReference type="GO" id="GO:0030686">
    <property type="term" value="C:90S preribosome"/>
    <property type="evidence" value="ECO:0007669"/>
    <property type="project" value="TreeGrafter"/>
</dbReference>
<dbReference type="InterPro" id="IPR001313">
    <property type="entry name" value="Pumilio_RNA-bd_rpt"/>
</dbReference>
<dbReference type="AlphaFoldDB" id="A0AAD9D8J4"/>
<dbReference type="SUPFAM" id="SSF48371">
    <property type="entry name" value="ARM repeat"/>
    <property type="match status" value="1"/>
</dbReference>
<dbReference type="Proteomes" id="UP001224775">
    <property type="component" value="Unassembled WGS sequence"/>
</dbReference>
<proteinExistence type="predicted"/>
<keyword evidence="1" id="KW-0677">Repeat</keyword>
<dbReference type="GO" id="GO:0000447">
    <property type="term" value="P:endonucleolytic cleavage in ITS1 to separate SSU-rRNA from 5.8S rRNA and LSU-rRNA from tricistronic rRNA transcript (SSU-rRNA, 5.8S rRNA, LSU-rRNA)"/>
    <property type="evidence" value="ECO:0007669"/>
    <property type="project" value="TreeGrafter"/>
</dbReference>
<evidence type="ECO:0000313" key="3">
    <source>
        <dbReference type="EMBL" id="KAK1736663.1"/>
    </source>
</evidence>
<dbReference type="PANTHER" id="PTHR13102">
    <property type="entry name" value="NUCLEOLAR PROTEIN 9"/>
    <property type="match status" value="1"/>
</dbReference>
<dbReference type="InterPro" id="IPR011989">
    <property type="entry name" value="ARM-like"/>
</dbReference>
<dbReference type="GO" id="GO:0003723">
    <property type="term" value="F:RNA binding"/>
    <property type="evidence" value="ECO:0007669"/>
    <property type="project" value="InterPro"/>
</dbReference>
<dbReference type="GO" id="GO:0000056">
    <property type="term" value="P:ribosomal small subunit export from nucleus"/>
    <property type="evidence" value="ECO:0007669"/>
    <property type="project" value="TreeGrafter"/>
</dbReference>
<feature type="region of interest" description="Disordered" evidence="2">
    <location>
        <begin position="535"/>
        <end position="554"/>
    </location>
</feature>
<feature type="region of interest" description="Disordered" evidence="2">
    <location>
        <begin position="229"/>
        <end position="255"/>
    </location>
</feature>
<keyword evidence="4" id="KW-1185">Reference proteome</keyword>
<reference evidence="3" key="1">
    <citation type="submission" date="2023-06" db="EMBL/GenBank/DDBJ databases">
        <title>Survivors Of The Sea: Transcriptome response of Skeletonema marinoi to long-term dormancy.</title>
        <authorList>
            <person name="Pinder M.I.M."/>
            <person name="Kourtchenko O."/>
            <person name="Robertson E.K."/>
            <person name="Larsson T."/>
            <person name="Maumus F."/>
            <person name="Osuna-Cruz C.M."/>
            <person name="Vancaester E."/>
            <person name="Stenow R."/>
            <person name="Vandepoele K."/>
            <person name="Ploug H."/>
            <person name="Bruchert V."/>
            <person name="Godhe A."/>
            <person name="Topel M."/>
        </authorList>
    </citation>
    <scope>NUCLEOTIDE SEQUENCE</scope>
    <source>
        <strain evidence="3">R05AC</strain>
    </source>
</reference>
<accession>A0AAD9D8J4</accession>
<dbReference type="GO" id="GO:0005730">
    <property type="term" value="C:nucleolus"/>
    <property type="evidence" value="ECO:0007669"/>
    <property type="project" value="TreeGrafter"/>
</dbReference>
<sequence>MEGNSQEYGRPRRPNAETVSYLNGLPIDEKLASDQVQAYLDSFLNNNDADNTSSEAAEFPALVNATHAALSSVFNEIASLACEEIPAQQIETLVRIACRYSAAAKRVVLASLSGYWVFLSTHRFGSHVAQTVLRCAVAECEVNLDEFDDKQMNVKNTSSVPELLMQAFEELKPFATDLTVHVCGTHVLRTALCILAGVEFVDAFAKPNGNKQDGTVSEWESGVLAATRRGKLKDKKKKKKKRKPGSDEGSSAENKATVMKKMNVIADCETTDFQSNADVMLKEMVQILSLSDNTNNLQPPGELQQRTCHPSGGPLLVQIVRLLSYRDGSKQEAKKQGKDVADRRLGILPNEPKYSSGSDAEAFVHKLLCWDANIPVEGDDAKQPHAGDIIYGLSGEPRGSILLEAIFRSCPDEFHDALCVVGGFYDEATLKEYIYHGVSNFVVQALLNSLRNRDQANKMVKCLCPIIEDGSLLQPKKHRAPDEQAVDENSDNKNIQRMGIIWRAVEMCSNSGSSQDQEQLIHALMRGFASISAGDDDNAAKKDSDGKKKRSKSKGLSAKGCIPLLLGLTASSDVDEEAYSSGERLTLNAAGARTLFHIFQFTERLRSDWVNGFLSLYGTNDLAKIANDGLGSRCIMDGLLDGPAKEVASKSLYSKLFNRLPFLAAERVGHHVVMKLFHALPYDDKAVMSAELSHSLNRLGSNAMGRSVMASCAVKEYLEGENAWREALAKQKVNEEWLKDILGEDGGSGDEAGGKSRKKRRKE</sequence>
<dbReference type="GO" id="GO:0000480">
    <property type="term" value="P:endonucleolytic cleavage in 5'-ETS of tricistronic rRNA transcript (SSU-rRNA, 5.8S rRNA, LSU-rRNA)"/>
    <property type="evidence" value="ECO:0007669"/>
    <property type="project" value="TreeGrafter"/>
</dbReference>
<dbReference type="GO" id="GO:0000472">
    <property type="term" value="P:endonucleolytic cleavage to generate mature 5'-end of SSU-rRNA from (SSU-rRNA, 5.8S rRNA, LSU-rRNA)"/>
    <property type="evidence" value="ECO:0007669"/>
    <property type="project" value="TreeGrafter"/>
</dbReference>
<feature type="region of interest" description="Disordered" evidence="2">
    <location>
        <begin position="741"/>
        <end position="763"/>
    </location>
</feature>
<name>A0AAD9D8J4_9STRA</name>
<dbReference type="InterPro" id="IPR040000">
    <property type="entry name" value="NOP9"/>
</dbReference>
<protein>
    <submittedName>
        <fullName evidence="3">Nucleolar protein 9</fullName>
    </submittedName>
</protein>
<feature type="compositionally biased region" description="Basic residues" evidence="2">
    <location>
        <begin position="229"/>
        <end position="243"/>
    </location>
</feature>
<evidence type="ECO:0000256" key="1">
    <source>
        <dbReference type="ARBA" id="ARBA00022737"/>
    </source>
</evidence>
<dbReference type="PANTHER" id="PTHR13102:SF0">
    <property type="entry name" value="NUCLEOLAR PROTEIN 9"/>
    <property type="match status" value="1"/>
</dbReference>
<dbReference type="Pfam" id="PF22493">
    <property type="entry name" value="PUF_NOP9"/>
    <property type="match status" value="1"/>
</dbReference>
<gene>
    <name evidence="3" type="ORF">QTG54_012685</name>
</gene>
<dbReference type="EMBL" id="JATAAI010000028">
    <property type="protein sequence ID" value="KAK1736663.1"/>
    <property type="molecule type" value="Genomic_DNA"/>
</dbReference>